<keyword evidence="4" id="KW-0961">Cell wall biogenesis/degradation</keyword>
<feature type="domain" description="N-acetylmuramoyl-L-alanine amidase" evidence="5">
    <location>
        <begin position="9"/>
        <end position="146"/>
    </location>
</feature>
<keyword evidence="3" id="KW-0378">Hydrolase</keyword>
<dbReference type="RefSeq" id="WP_240514000.1">
    <property type="nucleotide sequence ID" value="NZ_MDGM01000012.1"/>
</dbReference>
<proteinExistence type="predicted"/>
<evidence type="ECO:0000256" key="2">
    <source>
        <dbReference type="ARBA" id="ARBA00011901"/>
    </source>
</evidence>
<dbReference type="SUPFAM" id="SSF55846">
    <property type="entry name" value="N-acetylmuramoyl-L-alanine amidase-like"/>
    <property type="match status" value="1"/>
</dbReference>
<dbReference type="GO" id="GO:0009254">
    <property type="term" value="P:peptidoglycan turnover"/>
    <property type="evidence" value="ECO:0007669"/>
    <property type="project" value="TreeGrafter"/>
</dbReference>
<dbReference type="PANTHER" id="PTHR30417:SF1">
    <property type="entry name" value="N-ACETYLMURAMOYL-L-ALANINE AMIDASE AMID"/>
    <property type="match status" value="1"/>
</dbReference>
<dbReference type="GO" id="GO:0019867">
    <property type="term" value="C:outer membrane"/>
    <property type="evidence" value="ECO:0007669"/>
    <property type="project" value="TreeGrafter"/>
</dbReference>
<evidence type="ECO:0000259" key="5">
    <source>
        <dbReference type="SMART" id="SM00644"/>
    </source>
</evidence>
<keyword evidence="7" id="KW-1185">Reference proteome</keyword>
<reference evidence="6 7" key="1">
    <citation type="submission" date="2016-08" db="EMBL/GenBank/DDBJ databases">
        <title>Draft genome of Amylibacter sp. strain 4G11.</title>
        <authorList>
            <person name="Wong S.-K."/>
            <person name="Hamasaki K."/>
            <person name="Yoshizawa S."/>
        </authorList>
    </citation>
    <scope>NUCLEOTIDE SEQUENCE [LARGE SCALE GENOMIC DNA]</scope>
    <source>
        <strain evidence="6 7">4G11</strain>
    </source>
</reference>
<evidence type="ECO:0000313" key="6">
    <source>
        <dbReference type="EMBL" id="PIB24204.1"/>
    </source>
</evidence>
<dbReference type="Proteomes" id="UP000231516">
    <property type="component" value="Unassembled WGS sequence"/>
</dbReference>
<dbReference type="CDD" id="cd06583">
    <property type="entry name" value="PGRP"/>
    <property type="match status" value="1"/>
</dbReference>
<evidence type="ECO:0000256" key="1">
    <source>
        <dbReference type="ARBA" id="ARBA00001561"/>
    </source>
</evidence>
<gene>
    <name evidence="6" type="ORF">BFP76_02960</name>
</gene>
<dbReference type="PANTHER" id="PTHR30417">
    <property type="entry name" value="N-ACETYLMURAMOYL-L-ALANINE AMIDASE AMID"/>
    <property type="match status" value="1"/>
</dbReference>
<evidence type="ECO:0000313" key="7">
    <source>
        <dbReference type="Proteomes" id="UP000231516"/>
    </source>
</evidence>
<name>A0A2G5K673_9RHOB</name>
<dbReference type="GO" id="GO:0008745">
    <property type="term" value="F:N-acetylmuramoyl-L-alanine amidase activity"/>
    <property type="evidence" value="ECO:0007669"/>
    <property type="project" value="UniProtKB-EC"/>
</dbReference>
<dbReference type="SMART" id="SM00644">
    <property type="entry name" value="Ami_2"/>
    <property type="match status" value="1"/>
</dbReference>
<dbReference type="Gene3D" id="3.40.80.10">
    <property type="entry name" value="Peptidoglycan recognition protein-like"/>
    <property type="match status" value="1"/>
</dbReference>
<dbReference type="EMBL" id="MDGM01000012">
    <property type="protein sequence ID" value="PIB24204.1"/>
    <property type="molecule type" value="Genomic_DNA"/>
</dbReference>
<dbReference type="AlphaFoldDB" id="A0A2G5K673"/>
<dbReference type="GO" id="GO:0071555">
    <property type="term" value="P:cell wall organization"/>
    <property type="evidence" value="ECO:0007669"/>
    <property type="project" value="UniProtKB-KW"/>
</dbReference>
<comment type="caution">
    <text evidence="6">The sequence shown here is derived from an EMBL/GenBank/DDBJ whole genome shotgun (WGS) entry which is preliminary data.</text>
</comment>
<comment type="catalytic activity">
    <reaction evidence="1">
        <text>Hydrolyzes the link between N-acetylmuramoyl residues and L-amino acid residues in certain cell-wall glycopeptides.</text>
        <dbReference type="EC" id="3.5.1.28"/>
    </reaction>
</comment>
<dbReference type="InterPro" id="IPR002502">
    <property type="entry name" value="Amidase_domain"/>
</dbReference>
<sequence>MVDIHHVKSENCGPRKHGLSPDMVVLHYTAMETAEAAIERLCDPSVEVSAHYVVAEDGAITQLVDETMRAWHAGAGQWGNVVDVNSHSIGIEIANKGPESDAPDFPETQMIALQGLLADILDRNNIPAARVIGHSDMASGRKFDPGPNFDWQRLAHKGLSIWPSPDFLAVPDWDRFSMAATTFGYRAPSDDLSAWQTVLDAFRLRFNPSAVGKLTGADVAIIETLARDYPCADVDLGQTCA</sequence>
<accession>A0A2G5K673</accession>
<dbReference type="GO" id="GO:0009253">
    <property type="term" value="P:peptidoglycan catabolic process"/>
    <property type="evidence" value="ECO:0007669"/>
    <property type="project" value="InterPro"/>
</dbReference>
<dbReference type="EC" id="3.5.1.28" evidence="2"/>
<evidence type="ECO:0000256" key="3">
    <source>
        <dbReference type="ARBA" id="ARBA00022801"/>
    </source>
</evidence>
<dbReference type="InterPro" id="IPR036505">
    <property type="entry name" value="Amidase/PGRP_sf"/>
</dbReference>
<protein>
    <recommendedName>
        <fullName evidence="2">N-acetylmuramoyl-L-alanine amidase</fullName>
        <ecNumber evidence="2">3.5.1.28</ecNumber>
    </recommendedName>
</protein>
<dbReference type="Pfam" id="PF01510">
    <property type="entry name" value="Amidase_2"/>
    <property type="match status" value="1"/>
</dbReference>
<dbReference type="InterPro" id="IPR051206">
    <property type="entry name" value="NAMLAA_amidase_2"/>
</dbReference>
<organism evidence="6 7">
    <name type="scientific">Paramylibacter kogurei</name>
    <dbReference type="NCBI Taxonomy" id="1889778"/>
    <lineage>
        <taxon>Bacteria</taxon>
        <taxon>Pseudomonadati</taxon>
        <taxon>Pseudomonadota</taxon>
        <taxon>Alphaproteobacteria</taxon>
        <taxon>Rhodobacterales</taxon>
        <taxon>Paracoccaceae</taxon>
        <taxon>Paramylibacter</taxon>
    </lineage>
</organism>
<evidence type="ECO:0000256" key="4">
    <source>
        <dbReference type="ARBA" id="ARBA00023316"/>
    </source>
</evidence>